<evidence type="ECO:0000313" key="2">
    <source>
        <dbReference type="Proteomes" id="UP000037600"/>
    </source>
</evidence>
<gene>
    <name evidence="1" type="ORF">XM47_03280</name>
</gene>
<name>A0A0J8GV10_9ALTE</name>
<sequence length="224" mass="25051">MPIYKAFITSMILSTALISCSTNINKPKKLGVIRALPKTNLISSPVTLAQLNLTQGHNQDTLHNPTRLNSGLSKSQYNLPSIKSSHELISREIRFLIMDLVTNDFSNQVLQANIIYQTSLKTINQQTHTSNMFDNFILHQAKQFGLNLYTDNRLDSLSSDNQLFLSTSSLNMDQGILLTAQISQANSQILSTAQRLIQVSMFEQIQDTGFKDGIDLSKYPKVSN</sequence>
<reference evidence="1 2" key="1">
    <citation type="submission" date="2015-04" db="EMBL/GenBank/DDBJ databases">
        <title>Draft Genome Sequence of the Novel Agar-Digesting Marine Bacterium Q1.</title>
        <authorList>
            <person name="Li Y."/>
            <person name="Li D."/>
            <person name="Chen G."/>
            <person name="Du Z."/>
        </authorList>
    </citation>
    <scope>NUCLEOTIDE SEQUENCE [LARGE SCALE GENOMIC DNA]</scope>
    <source>
        <strain evidence="1 2">Q1</strain>
    </source>
</reference>
<proteinExistence type="predicted"/>
<dbReference type="AlphaFoldDB" id="A0A0J8GV10"/>
<accession>A0A0J8GV10</accession>
<organism evidence="1 2">
    <name type="scientific">Catenovulum maritimum</name>
    <dbReference type="NCBI Taxonomy" id="1513271"/>
    <lineage>
        <taxon>Bacteria</taxon>
        <taxon>Pseudomonadati</taxon>
        <taxon>Pseudomonadota</taxon>
        <taxon>Gammaproteobacteria</taxon>
        <taxon>Alteromonadales</taxon>
        <taxon>Alteromonadaceae</taxon>
        <taxon>Catenovulum</taxon>
    </lineage>
</organism>
<dbReference type="EMBL" id="LAZL01000003">
    <property type="protein sequence ID" value="KMT66567.1"/>
    <property type="molecule type" value="Genomic_DNA"/>
</dbReference>
<protein>
    <submittedName>
        <fullName evidence="1">Uncharacterized protein</fullName>
    </submittedName>
</protein>
<evidence type="ECO:0000313" key="1">
    <source>
        <dbReference type="EMBL" id="KMT66567.1"/>
    </source>
</evidence>
<dbReference type="Proteomes" id="UP000037600">
    <property type="component" value="Unassembled WGS sequence"/>
</dbReference>
<dbReference type="OrthoDB" id="6388571at2"/>
<dbReference type="RefSeq" id="WP_149865439.1">
    <property type="nucleotide sequence ID" value="NZ_KQ130483.1"/>
</dbReference>
<comment type="caution">
    <text evidence="1">The sequence shown here is derived from an EMBL/GenBank/DDBJ whole genome shotgun (WGS) entry which is preliminary data.</text>
</comment>
<keyword evidence="2" id="KW-1185">Reference proteome</keyword>
<dbReference type="PROSITE" id="PS51257">
    <property type="entry name" value="PROKAR_LIPOPROTEIN"/>
    <property type="match status" value="1"/>
</dbReference>